<dbReference type="Proteomes" id="UP000694888">
    <property type="component" value="Unplaced"/>
</dbReference>
<dbReference type="Pfam" id="PF08763">
    <property type="entry name" value="Ca_chan_IQ"/>
    <property type="match status" value="1"/>
</dbReference>
<proteinExistence type="predicted"/>
<reference evidence="3" key="1">
    <citation type="submission" date="2025-08" db="UniProtKB">
        <authorList>
            <consortium name="RefSeq"/>
        </authorList>
    </citation>
    <scope>IDENTIFICATION</scope>
</reference>
<dbReference type="GeneID" id="118478217"/>
<accession>A0ABM1VXX9</accession>
<protein>
    <submittedName>
        <fullName evidence="3">Voltage-dependent calcium channel type A subunit alpha-1-like isoform X2</fullName>
    </submittedName>
</protein>
<gene>
    <name evidence="3" type="primary">LOC118478217</name>
</gene>
<dbReference type="SMART" id="SM01062">
    <property type="entry name" value="Ca_chan_IQ"/>
    <property type="match status" value="1"/>
</dbReference>
<evidence type="ECO:0000259" key="1">
    <source>
        <dbReference type="SMART" id="SM01062"/>
    </source>
</evidence>
<evidence type="ECO:0000313" key="3">
    <source>
        <dbReference type="RefSeq" id="XP_035827272.1"/>
    </source>
</evidence>
<feature type="domain" description="Voltage-dependent calcium channel alpha-1 subunit IQ" evidence="1">
    <location>
        <begin position="36"/>
        <end position="70"/>
    </location>
</feature>
<dbReference type="Gene3D" id="6.10.250.2180">
    <property type="match status" value="1"/>
</dbReference>
<dbReference type="InterPro" id="IPR014873">
    <property type="entry name" value="VDCC_a1su_IQ"/>
</dbReference>
<evidence type="ECO:0000313" key="2">
    <source>
        <dbReference type="Proteomes" id="UP000694888"/>
    </source>
</evidence>
<keyword evidence="2" id="KW-1185">Reference proteome</keyword>
<dbReference type="RefSeq" id="XP_035827272.1">
    <property type="nucleotide sequence ID" value="XM_035971379.1"/>
</dbReference>
<name>A0ABM1VXX9_APLCA</name>
<sequence length="97" mass="11363">MDRRDEEMRETIRKLWPVQGKKMMDLLMPPSDELDEGKMSVGKIYAGLLISENWKAYKASQNASNNFKMNHNEKVTNILLLLQLSPRQWKRSGKLEI</sequence>
<organism evidence="2 3">
    <name type="scientific">Aplysia californica</name>
    <name type="common">California sea hare</name>
    <dbReference type="NCBI Taxonomy" id="6500"/>
    <lineage>
        <taxon>Eukaryota</taxon>
        <taxon>Metazoa</taxon>
        <taxon>Spiralia</taxon>
        <taxon>Lophotrochozoa</taxon>
        <taxon>Mollusca</taxon>
        <taxon>Gastropoda</taxon>
        <taxon>Heterobranchia</taxon>
        <taxon>Euthyneura</taxon>
        <taxon>Tectipleura</taxon>
        <taxon>Aplysiida</taxon>
        <taxon>Aplysioidea</taxon>
        <taxon>Aplysiidae</taxon>
        <taxon>Aplysia</taxon>
    </lineage>
</organism>